<name>A0A261TK55_9BORD</name>
<organism evidence="2 3">
    <name type="scientific">Bordetella genomosp. 5</name>
    <dbReference type="NCBI Taxonomy" id="1395608"/>
    <lineage>
        <taxon>Bacteria</taxon>
        <taxon>Pseudomonadati</taxon>
        <taxon>Pseudomonadota</taxon>
        <taxon>Betaproteobacteria</taxon>
        <taxon>Burkholderiales</taxon>
        <taxon>Alcaligenaceae</taxon>
        <taxon>Bordetella</taxon>
    </lineage>
</organism>
<protein>
    <recommendedName>
        <fullName evidence="4">3-oxoacyl-ACP synthase</fullName>
    </recommendedName>
</protein>
<reference evidence="2 3" key="1">
    <citation type="submission" date="2017-05" db="EMBL/GenBank/DDBJ databases">
        <title>Complete and WGS of Bordetella genogroups.</title>
        <authorList>
            <person name="Spilker T."/>
            <person name="LiPuma J."/>
        </authorList>
    </citation>
    <scope>NUCLEOTIDE SEQUENCE [LARGE SCALE GENOMIC DNA]</scope>
    <source>
        <strain evidence="2 3">AU10456</strain>
    </source>
</reference>
<keyword evidence="1" id="KW-1133">Transmembrane helix</keyword>
<feature type="transmembrane region" description="Helical" evidence="1">
    <location>
        <begin position="9"/>
        <end position="26"/>
    </location>
</feature>
<proteinExistence type="predicted"/>
<sequence>MARFLKKGLLVLAVFGIVWLAIIIWWQESRTLPTGVDIALYLFALPLALLGTLWLGTKLVRAARAPKPEAEPGDTAPAEAVAAPQGPASLDIVAVAAQAWAGSDSASLLAAAIEQKRPELDPGLKSGSGYPVFAARAPHLDDDELGAIARERGLDESVRAPGLLRALRLLVDTARPLVGEAHRHVTALDIPARDADWPTLALMLLLPDDWSEAAREHARGEILGAAGVWPDERVSVTVHPVHDATAADSLLREIAALRAPTAPRPGADQPGANAVWRIVLAADGYVDATRVAQWDAESRLLTPTNPQGRVPGEAAAGLLIGPDSAQAQVRVAFSPFVRRAKPADARGALAEPALADSIATLLEAETLETTAVGGILSDADHRGSRPLEPVDLAARMFPHLDPATDCTALGVACGHTGAASTLLTLALASEACVQFAHPILALSLQDPALRCAALVTQPAAASVTA</sequence>
<comment type="caution">
    <text evidence="2">The sequence shown here is derived from an EMBL/GenBank/DDBJ whole genome shotgun (WGS) entry which is preliminary data.</text>
</comment>
<dbReference type="AlphaFoldDB" id="A0A261TK55"/>
<dbReference type="RefSeq" id="WP_094801449.1">
    <property type="nucleotide sequence ID" value="NZ_NEVP01000009.1"/>
</dbReference>
<dbReference type="EMBL" id="NEVP01000009">
    <property type="protein sequence ID" value="OZI49013.1"/>
    <property type="molecule type" value="Genomic_DNA"/>
</dbReference>
<feature type="transmembrane region" description="Helical" evidence="1">
    <location>
        <begin position="38"/>
        <end position="57"/>
    </location>
</feature>
<dbReference type="Proteomes" id="UP000216913">
    <property type="component" value="Unassembled WGS sequence"/>
</dbReference>
<evidence type="ECO:0000313" key="3">
    <source>
        <dbReference type="Proteomes" id="UP000216913"/>
    </source>
</evidence>
<dbReference type="OrthoDB" id="8634428at2"/>
<evidence type="ECO:0008006" key="4">
    <source>
        <dbReference type="Google" id="ProtNLM"/>
    </source>
</evidence>
<keyword evidence="1" id="KW-0472">Membrane</keyword>
<evidence type="ECO:0000313" key="2">
    <source>
        <dbReference type="EMBL" id="OZI49013.1"/>
    </source>
</evidence>
<keyword evidence="3" id="KW-1185">Reference proteome</keyword>
<accession>A0A261TK55</accession>
<gene>
    <name evidence="2" type="ORF">CAL25_15435</name>
</gene>
<keyword evidence="1" id="KW-0812">Transmembrane</keyword>
<evidence type="ECO:0000256" key="1">
    <source>
        <dbReference type="SAM" id="Phobius"/>
    </source>
</evidence>